<evidence type="ECO:0008006" key="4">
    <source>
        <dbReference type="Google" id="ProtNLM"/>
    </source>
</evidence>
<reference evidence="2" key="1">
    <citation type="submission" date="2022-10" db="EMBL/GenBank/DDBJ databases">
        <authorList>
            <person name="Yu W.X."/>
        </authorList>
    </citation>
    <scope>NUCLEOTIDE SEQUENCE</scope>
    <source>
        <strain evidence="2">D04</strain>
    </source>
</reference>
<dbReference type="RefSeq" id="WP_301199345.1">
    <property type="nucleotide sequence ID" value="NZ_JAPDPI010000018.1"/>
</dbReference>
<accession>A0AAE3SJZ6</accession>
<keyword evidence="1" id="KW-0472">Membrane</keyword>
<evidence type="ECO:0000256" key="1">
    <source>
        <dbReference type="SAM" id="Phobius"/>
    </source>
</evidence>
<dbReference type="EMBL" id="JAPDPI010000018">
    <property type="protein sequence ID" value="MCW3805973.1"/>
    <property type="molecule type" value="Genomic_DNA"/>
</dbReference>
<dbReference type="SUPFAM" id="SSF56925">
    <property type="entry name" value="OMPA-like"/>
    <property type="match status" value="1"/>
</dbReference>
<sequence length="463" mass="51946">MENNIDRLFREGLSNHSETPPTHVWDAINSQLGKERKRKRILVIWQGTAAAAIIGLIFLATLFFNQRISNTQKTNYTADNSSITETTVKQNTQVISSIENHIDSDRQEEAGTNYEKTLSKNYQGPVMEKSELNKNNTHFASLNKKNTIVLNKNKHPKYSKLDNYKTGALPTEEINASVVFFVLNKDFETNQLTNLVFSETDTKEKNRKQLFSEISIGGKIAPSYSYRNSDKNYANKESGITSLTGGINLDFKTSKRLRIETGLMYTQVGQKFSNSSIVFNNSLSYDAIADYGERVTSGNNELQNSLGTIQKRSSGNVYADSPSPGVISEKTDYISSLTSTSSYEVDVQQELDYIEIPFILKYDLIKRKIAVSLNGGFSTNLLVGNNAYRINNNSKSKIGSMENINSVGYSASFGFGLRTPLNSSFDFNVEPRLKYFINSITNATGYDYKPYSFGVLFGVNYKF</sequence>
<feature type="transmembrane region" description="Helical" evidence="1">
    <location>
        <begin position="41"/>
        <end position="64"/>
    </location>
</feature>
<keyword evidence="3" id="KW-1185">Reference proteome</keyword>
<comment type="caution">
    <text evidence="2">The sequence shown here is derived from an EMBL/GenBank/DDBJ whole genome shotgun (WGS) entry which is preliminary data.</text>
</comment>
<keyword evidence="1" id="KW-1133">Transmembrane helix</keyword>
<organism evidence="2 3">
    <name type="scientific">Plebeiibacterium marinum</name>
    <dbReference type="NCBI Taxonomy" id="2992111"/>
    <lineage>
        <taxon>Bacteria</taxon>
        <taxon>Pseudomonadati</taxon>
        <taxon>Bacteroidota</taxon>
        <taxon>Bacteroidia</taxon>
        <taxon>Marinilabiliales</taxon>
        <taxon>Marinilabiliaceae</taxon>
        <taxon>Plebeiibacterium</taxon>
    </lineage>
</organism>
<protein>
    <recommendedName>
        <fullName evidence="4">Outer membrane protein beta-barrel domain-containing protein</fullName>
    </recommendedName>
</protein>
<gene>
    <name evidence="2" type="ORF">OM074_10070</name>
</gene>
<dbReference type="AlphaFoldDB" id="A0AAE3SJZ6"/>
<dbReference type="InterPro" id="IPR011250">
    <property type="entry name" value="OMP/PagP_B-barrel"/>
</dbReference>
<proteinExistence type="predicted"/>
<name>A0AAE3SJZ6_9BACT</name>
<evidence type="ECO:0000313" key="3">
    <source>
        <dbReference type="Proteomes" id="UP001207408"/>
    </source>
</evidence>
<keyword evidence="1" id="KW-0812">Transmembrane</keyword>
<evidence type="ECO:0000313" key="2">
    <source>
        <dbReference type="EMBL" id="MCW3805973.1"/>
    </source>
</evidence>
<dbReference type="Proteomes" id="UP001207408">
    <property type="component" value="Unassembled WGS sequence"/>
</dbReference>